<dbReference type="GeneID" id="85229565"/>
<organism evidence="11 12">
    <name type="scientific">Methanochimaera problematica</name>
    <dbReference type="NCBI Taxonomy" id="2609417"/>
    <lineage>
        <taxon>Archaea</taxon>
        <taxon>Methanobacteriati</taxon>
        <taxon>Methanobacteriota</taxon>
        <taxon>Stenosarchaea group</taxon>
        <taxon>Methanomicrobia</taxon>
        <taxon>Methanomicrobiales</taxon>
        <taxon>Methanomicrobiaceae</taxon>
        <taxon>Methanochimaera</taxon>
    </lineage>
</organism>
<evidence type="ECO:0000313" key="12">
    <source>
        <dbReference type="Proteomes" id="UP001301797"/>
    </source>
</evidence>
<evidence type="ECO:0000256" key="5">
    <source>
        <dbReference type="ARBA" id="ARBA00022989"/>
    </source>
</evidence>
<evidence type="ECO:0000256" key="3">
    <source>
        <dbReference type="ARBA" id="ARBA00022448"/>
    </source>
</evidence>
<evidence type="ECO:0000256" key="2">
    <source>
        <dbReference type="ARBA" id="ARBA00008873"/>
    </source>
</evidence>
<reference evidence="11 12" key="1">
    <citation type="submission" date="2019-09" db="EMBL/GenBank/DDBJ databases">
        <title>The complete genome of Methanoplanus sp. FWC-SCC4.</title>
        <authorList>
            <person name="Chen S.-C."/>
            <person name="Zhou Y.-Z."/>
            <person name="Lai M.-C."/>
        </authorList>
    </citation>
    <scope>NUCLEOTIDE SEQUENCE [LARGE SCALE GENOMIC DNA]</scope>
    <source>
        <strain evidence="11 12">FWC-SCC4</strain>
    </source>
</reference>
<dbReference type="GO" id="GO:0005385">
    <property type="term" value="F:zinc ion transmembrane transporter activity"/>
    <property type="evidence" value="ECO:0007669"/>
    <property type="project" value="TreeGrafter"/>
</dbReference>
<sequence length="297" mass="33519">MPAKENSEKRAEENIRLAFFLNLIFTIIEFIGGFYTGSLAIIADAVHDMGDSFSLGLSWIFEHIAKEGRTERYSYGLKRLSLLSALINAVVLIIGSVFILSQAIPRLFVPGEPNAAGMFILAIFGVIINGAAAYRVYGGKSLNEKLVTWHLLEDFFGWMAVLIVSTIMYFWNLPVLDPILSIIITIFIFYNVVRNLKEVLVIFLQGVPREVSVTEVESALNNIQDITDVHDIHIWSLDGEHHIITLHVVIDKNCTFNDINRIKCSVKRTAKRLGIDHATIEIEKEGELCEMTEDEEY</sequence>
<gene>
    <name evidence="11" type="ORF">F1737_05265</name>
</gene>
<dbReference type="InterPro" id="IPR027470">
    <property type="entry name" value="Cation_efflux_CTD"/>
</dbReference>
<comment type="subcellular location">
    <subcellularLocation>
        <location evidence="1">Membrane</location>
        <topology evidence="1">Multi-pass membrane protein</topology>
    </subcellularLocation>
</comment>
<dbReference type="InterPro" id="IPR036837">
    <property type="entry name" value="Cation_efflux_CTD_sf"/>
</dbReference>
<feature type="domain" description="Cation efflux protein cytoplasmic" evidence="10">
    <location>
        <begin position="208"/>
        <end position="284"/>
    </location>
</feature>
<dbReference type="InterPro" id="IPR050681">
    <property type="entry name" value="CDF/SLC30A"/>
</dbReference>
<evidence type="ECO:0000256" key="7">
    <source>
        <dbReference type="ARBA" id="ARBA00023136"/>
    </source>
</evidence>
<name>A0AA97FCT0_9EURY</name>
<feature type="domain" description="Cation efflux protein transmembrane" evidence="9">
    <location>
        <begin position="16"/>
        <end position="203"/>
    </location>
</feature>
<evidence type="ECO:0000256" key="8">
    <source>
        <dbReference type="SAM" id="Phobius"/>
    </source>
</evidence>
<dbReference type="InterPro" id="IPR027469">
    <property type="entry name" value="Cation_efflux_TMD_sf"/>
</dbReference>
<keyword evidence="4 8" id="KW-0812">Transmembrane</keyword>
<dbReference type="NCBIfam" id="TIGR01297">
    <property type="entry name" value="CDF"/>
    <property type="match status" value="1"/>
</dbReference>
<dbReference type="Pfam" id="PF16916">
    <property type="entry name" value="ZT_dimer"/>
    <property type="match status" value="1"/>
</dbReference>
<dbReference type="GO" id="GO:0005886">
    <property type="term" value="C:plasma membrane"/>
    <property type="evidence" value="ECO:0007669"/>
    <property type="project" value="TreeGrafter"/>
</dbReference>
<protein>
    <submittedName>
        <fullName evidence="11">Cation transporter</fullName>
    </submittedName>
</protein>
<evidence type="ECO:0000259" key="10">
    <source>
        <dbReference type="Pfam" id="PF16916"/>
    </source>
</evidence>
<comment type="similarity">
    <text evidence="2">Belongs to the cation diffusion facilitator (CDF) transporter (TC 2.A.4) family. SLC30A subfamily.</text>
</comment>
<dbReference type="PANTHER" id="PTHR11562">
    <property type="entry name" value="CATION EFFLUX PROTEIN/ ZINC TRANSPORTER"/>
    <property type="match status" value="1"/>
</dbReference>
<dbReference type="PANTHER" id="PTHR11562:SF17">
    <property type="entry name" value="RE54080P-RELATED"/>
    <property type="match status" value="1"/>
</dbReference>
<dbReference type="Pfam" id="PF01545">
    <property type="entry name" value="Cation_efflux"/>
    <property type="match status" value="1"/>
</dbReference>
<evidence type="ECO:0000256" key="6">
    <source>
        <dbReference type="ARBA" id="ARBA00023065"/>
    </source>
</evidence>
<dbReference type="RefSeq" id="WP_317137736.1">
    <property type="nucleotide sequence ID" value="NZ_CP043875.1"/>
</dbReference>
<feature type="transmembrane region" description="Helical" evidence="8">
    <location>
        <begin position="82"/>
        <end position="104"/>
    </location>
</feature>
<dbReference type="AlphaFoldDB" id="A0AA97FCT0"/>
<keyword evidence="7 8" id="KW-0472">Membrane</keyword>
<feature type="transmembrane region" description="Helical" evidence="8">
    <location>
        <begin position="175"/>
        <end position="193"/>
    </location>
</feature>
<dbReference type="Gene3D" id="1.20.1510.10">
    <property type="entry name" value="Cation efflux protein transmembrane domain"/>
    <property type="match status" value="1"/>
</dbReference>
<keyword evidence="6" id="KW-0406">Ion transport</keyword>
<evidence type="ECO:0000256" key="4">
    <source>
        <dbReference type="ARBA" id="ARBA00022692"/>
    </source>
</evidence>
<keyword evidence="12" id="KW-1185">Reference proteome</keyword>
<evidence type="ECO:0000313" key="11">
    <source>
        <dbReference type="EMBL" id="WOF16157.1"/>
    </source>
</evidence>
<dbReference type="SUPFAM" id="SSF161111">
    <property type="entry name" value="Cation efflux protein transmembrane domain-like"/>
    <property type="match status" value="1"/>
</dbReference>
<keyword evidence="3" id="KW-0813">Transport</keyword>
<keyword evidence="5 8" id="KW-1133">Transmembrane helix</keyword>
<dbReference type="InterPro" id="IPR002524">
    <property type="entry name" value="Cation_efflux"/>
</dbReference>
<accession>A0AA97FCT0</accession>
<dbReference type="Proteomes" id="UP001301797">
    <property type="component" value="Chromosome"/>
</dbReference>
<feature type="transmembrane region" description="Helical" evidence="8">
    <location>
        <begin position="149"/>
        <end position="169"/>
    </location>
</feature>
<evidence type="ECO:0000259" key="9">
    <source>
        <dbReference type="Pfam" id="PF01545"/>
    </source>
</evidence>
<dbReference type="Gene3D" id="3.30.70.1350">
    <property type="entry name" value="Cation efflux protein, cytoplasmic domain"/>
    <property type="match status" value="1"/>
</dbReference>
<proteinExistence type="inferred from homology"/>
<dbReference type="InterPro" id="IPR058533">
    <property type="entry name" value="Cation_efflux_TM"/>
</dbReference>
<dbReference type="EMBL" id="CP043875">
    <property type="protein sequence ID" value="WOF16157.1"/>
    <property type="molecule type" value="Genomic_DNA"/>
</dbReference>
<feature type="transmembrane region" description="Helical" evidence="8">
    <location>
        <begin position="17"/>
        <end position="35"/>
    </location>
</feature>
<evidence type="ECO:0000256" key="1">
    <source>
        <dbReference type="ARBA" id="ARBA00004141"/>
    </source>
</evidence>
<dbReference type="KEGG" id="mefw:F1737_05265"/>
<dbReference type="SUPFAM" id="SSF160240">
    <property type="entry name" value="Cation efflux protein cytoplasmic domain-like"/>
    <property type="match status" value="1"/>
</dbReference>
<feature type="transmembrane region" description="Helical" evidence="8">
    <location>
        <begin position="116"/>
        <end position="137"/>
    </location>
</feature>